<dbReference type="InterPro" id="IPR023753">
    <property type="entry name" value="FAD/NAD-binding_dom"/>
</dbReference>
<evidence type="ECO:0000256" key="12">
    <source>
        <dbReference type="SAM" id="Phobius"/>
    </source>
</evidence>
<dbReference type="PANTHER" id="PTHR43557">
    <property type="entry name" value="APOPTOSIS-INDUCING FACTOR 1"/>
    <property type="match status" value="1"/>
</dbReference>
<sequence length="758" mass="86340">MGFRWRKTMDHRKILMERHEIRSLRCSYIRTITNYRKAGRTIIYTDETYINESHTTPYSWTDESNAGLKSPIGKGKRLIIVHAGGEMGIFKIANFIKPFVYQEFIMYKPNLRHFGRTHRFNAKKSDDCCKNTKNQEPTCKTPKPQSPECKPDTKLHPCAPRPVDCGYGKKPLPLYHDCPTPNRMDRIPKLRCPHGNYDEPQKKNYLRVLIIGAITLLISIGYFYYLQKPKVEIRKKKKLLKKVRKKFPEKSKDIPNKIPYLLIGGGTASFSAFRAIKSADPEARVLIISEESDFPYMRPPLSKELWCSTDDAAKELVFKQWNGTERSLFYEPDDFFMSCKDMLRNPDRSGVAVAKGWLVKRIDVVEKKAYLENDYEINYGKCLIATGAIPKNLEIFEQASDEIKEKISTFREIFDFEQIHEVCEDAEQLVIIGGGFLGSELACALARKGRNRFNVLQIFREGGNMGSILPEYLSFWTTEKVKKEGVSVIPYAEVTGVKMDENERLTLNLSNGQNVTADHVIVAVGVKANTSLAESSELEVDPDFGGYLVNTELQARSHLYIAGDCSCFYDTKFGRRQVEHHDHAVVSGRLAGENMTGACKPYWHQSMFWSDLGPDVGYEAIGIVDAELPTVGVFTKATPEDSPEGVVTATNEGMRSLTEEDAAMPPECEPYVKSDPEQRKLAEKVRKQERKAGPGEDFGKGVIFYLRDDIVVGIVLWNVFNRMNVARQVLKDERKYDDLNEVAKLFNIHEDEVVQEET</sequence>
<organism evidence="15 16">
    <name type="scientific">Aquatica leii</name>
    <dbReference type="NCBI Taxonomy" id="1421715"/>
    <lineage>
        <taxon>Eukaryota</taxon>
        <taxon>Metazoa</taxon>
        <taxon>Ecdysozoa</taxon>
        <taxon>Arthropoda</taxon>
        <taxon>Hexapoda</taxon>
        <taxon>Insecta</taxon>
        <taxon>Pterygota</taxon>
        <taxon>Neoptera</taxon>
        <taxon>Endopterygota</taxon>
        <taxon>Coleoptera</taxon>
        <taxon>Polyphaga</taxon>
        <taxon>Elateriformia</taxon>
        <taxon>Elateroidea</taxon>
        <taxon>Lampyridae</taxon>
        <taxon>Luciolinae</taxon>
        <taxon>Aquatica</taxon>
    </lineage>
</organism>
<evidence type="ECO:0000256" key="8">
    <source>
        <dbReference type="ARBA" id="ARBA00023002"/>
    </source>
</evidence>
<keyword evidence="16" id="KW-1185">Reference proteome</keyword>
<feature type="domain" description="Mitochondrial apoptosis-inducing factor C-terminal" evidence="14">
    <location>
        <begin position="591"/>
        <end position="732"/>
    </location>
</feature>
<feature type="transmembrane region" description="Helical" evidence="12">
    <location>
        <begin position="205"/>
        <end position="225"/>
    </location>
</feature>
<dbReference type="SUPFAM" id="SSF51905">
    <property type="entry name" value="FAD/NAD(P)-binding domain"/>
    <property type="match status" value="2"/>
</dbReference>
<evidence type="ECO:0000256" key="7">
    <source>
        <dbReference type="ARBA" id="ARBA00022946"/>
    </source>
</evidence>
<evidence type="ECO:0000256" key="3">
    <source>
        <dbReference type="ARBA" id="ARBA00006442"/>
    </source>
</evidence>
<reference evidence="16" key="1">
    <citation type="submission" date="2023-01" db="EMBL/GenBank/DDBJ databases">
        <title>Key to firefly adult light organ development and bioluminescence: homeobox transcription factors regulate luciferase expression and transportation to peroxisome.</title>
        <authorList>
            <person name="Fu X."/>
        </authorList>
    </citation>
    <scope>NUCLEOTIDE SEQUENCE [LARGE SCALE GENOMIC DNA]</scope>
</reference>
<keyword evidence="6" id="KW-0274">FAD</keyword>
<dbReference type="InterPro" id="IPR029324">
    <property type="entry name" value="AIF_C"/>
</dbReference>
<dbReference type="InterPro" id="IPR036188">
    <property type="entry name" value="FAD/NAD-bd_sf"/>
</dbReference>
<evidence type="ECO:0000256" key="10">
    <source>
        <dbReference type="ARBA" id="ARBA00023128"/>
    </source>
</evidence>
<keyword evidence="12" id="KW-0812">Transmembrane</keyword>
<dbReference type="Pfam" id="PF14721">
    <property type="entry name" value="AIF_C"/>
    <property type="match status" value="1"/>
</dbReference>
<feature type="domain" description="FAD/NAD(P)-binding" evidence="13">
    <location>
        <begin position="261"/>
        <end position="587"/>
    </location>
</feature>
<dbReference type="PANTHER" id="PTHR43557:SF4">
    <property type="entry name" value="APOPTOSIS-INDUCING FACTOR 1, MITOCHONDRIAL"/>
    <property type="match status" value="1"/>
</dbReference>
<evidence type="ECO:0000256" key="9">
    <source>
        <dbReference type="ARBA" id="ARBA00023027"/>
    </source>
</evidence>
<evidence type="ECO:0000256" key="5">
    <source>
        <dbReference type="ARBA" id="ARBA00022703"/>
    </source>
</evidence>
<dbReference type="GO" id="GO:0046983">
    <property type="term" value="F:protein dimerization activity"/>
    <property type="evidence" value="ECO:0007669"/>
    <property type="project" value="InterPro"/>
</dbReference>
<comment type="subcellular location">
    <subcellularLocation>
        <location evidence="2">Mitochondrion</location>
    </subcellularLocation>
</comment>
<dbReference type="PRINTS" id="PR00368">
    <property type="entry name" value="FADPNR"/>
</dbReference>
<dbReference type="GO" id="GO:0016174">
    <property type="term" value="F:NAD(P)H oxidase H2O2-forming activity"/>
    <property type="evidence" value="ECO:0007669"/>
    <property type="project" value="TreeGrafter"/>
</dbReference>
<comment type="caution">
    <text evidence="15">The sequence shown here is derived from an EMBL/GenBank/DDBJ whole genome shotgun (WGS) entry which is preliminary data.</text>
</comment>
<dbReference type="InterPro" id="IPR050446">
    <property type="entry name" value="FAD-oxidoreductase/Apoptosis"/>
</dbReference>
<comment type="similarity">
    <text evidence="3">Belongs to the FAD-dependent oxidoreductase family.</text>
</comment>
<evidence type="ECO:0000259" key="14">
    <source>
        <dbReference type="Pfam" id="PF14721"/>
    </source>
</evidence>
<keyword evidence="5" id="KW-0053">Apoptosis</keyword>
<keyword evidence="10" id="KW-0496">Mitochondrion</keyword>
<evidence type="ECO:0000256" key="2">
    <source>
        <dbReference type="ARBA" id="ARBA00004173"/>
    </source>
</evidence>
<dbReference type="AlphaFoldDB" id="A0AAN7QNI1"/>
<evidence type="ECO:0000256" key="6">
    <source>
        <dbReference type="ARBA" id="ARBA00022827"/>
    </source>
</evidence>
<keyword evidence="12" id="KW-0472">Membrane</keyword>
<evidence type="ECO:0000259" key="13">
    <source>
        <dbReference type="Pfam" id="PF07992"/>
    </source>
</evidence>
<dbReference type="SUPFAM" id="SSF55424">
    <property type="entry name" value="FAD/NAD-linked reductases, dimerisation (C-terminal) domain"/>
    <property type="match status" value="1"/>
</dbReference>
<evidence type="ECO:0000313" key="15">
    <source>
        <dbReference type="EMBL" id="KAK4886173.1"/>
    </source>
</evidence>
<comment type="catalytic activity">
    <reaction evidence="11">
        <text>A + NADH + H(+) = AH2 + NAD(+)</text>
        <dbReference type="Rhea" id="RHEA:11356"/>
        <dbReference type="ChEBI" id="CHEBI:13193"/>
        <dbReference type="ChEBI" id="CHEBI:15378"/>
        <dbReference type="ChEBI" id="CHEBI:17499"/>
        <dbReference type="ChEBI" id="CHEBI:57540"/>
        <dbReference type="ChEBI" id="CHEBI:57945"/>
    </reaction>
</comment>
<dbReference type="Gene3D" id="3.30.390.30">
    <property type="match status" value="1"/>
</dbReference>
<dbReference type="GO" id="GO:0071949">
    <property type="term" value="F:FAD binding"/>
    <property type="evidence" value="ECO:0007669"/>
    <property type="project" value="TreeGrafter"/>
</dbReference>
<evidence type="ECO:0008006" key="17">
    <source>
        <dbReference type="Google" id="ProtNLM"/>
    </source>
</evidence>
<keyword evidence="7" id="KW-0809">Transit peptide</keyword>
<evidence type="ECO:0000313" key="16">
    <source>
        <dbReference type="Proteomes" id="UP001353858"/>
    </source>
</evidence>
<dbReference type="GO" id="GO:0005739">
    <property type="term" value="C:mitochondrion"/>
    <property type="evidence" value="ECO:0007669"/>
    <property type="project" value="UniProtKB-SubCell"/>
</dbReference>
<proteinExistence type="inferred from homology"/>
<keyword evidence="9" id="KW-0520">NAD</keyword>
<dbReference type="GO" id="GO:0006915">
    <property type="term" value="P:apoptotic process"/>
    <property type="evidence" value="ECO:0007669"/>
    <property type="project" value="UniProtKB-KW"/>
</dbReference>
<dbReference type="Pfam" id="PF07992">
    <property type="entry name" value="Pyr_redox_2"/>
    <property type="match status" value="1"/>
</dbReference>
<dbReference type="Gene3D" id="3.50.50.60">
    <property type="entry name" value="FAD/NAD(P)-binding domain"/>
    <property type="match status" value="2"/>
</dbReference>
<dbReference type="SMART" id="SM01353">
    <property type="entry name" value="AIF_C"/>
    <property type="match status" value="1"/>
</dbReference>
<keyword evidence="4" id="KW-0285">Flavoprotein</keyword>
<protein>
    <recommendedName>
        <fullName evidence="17">Apoptosis-inducing factor 1, mitochondrial</fullName>
    </recommendedName>
</protein>
<comment type="cofactor">
    <cofactor evidence="1">
        <name>FAD</name>
        <dbReference type="ChEBI" id="CHEBI:57692"/>
    </cofactor>
</comment>
<dbReference type="PRINTS" id="PR00411">
    <property type="entry name" value="PNDRDTASEI"/>
</dbReference>
<name>A0AAN7QNI1_9COLE</name>
<accession>A0AAN7QNI1</accession>
<dbReference type="EMBL" id="JARPUR010000001">
    <property type="protein sequence ID" value="KAK4886173.1"/>
    <property type="molecule type" value="Genomic_DNA"/>
</dbReference>
<dbReference type="GO" id="GO:0033108">
    <property type="term" value="P:mitochondrial respiratory chain complex assembly"/>
    <property type="evidence" value="ECO:0007669"/>
    <property type="project" value="TreeGrafter"/>
</dbReference>
<keyword evidence="12" id="KW-1133">Transmembrane helix</keyword>
<evidence type="ECO:0000256" key="1">
    <source>
        <dbReference type="ARBA" id="ARBA00001974"/>
    </source>
</evidence>
<evidence type="ECO:0000256" key="11">
    <source>
        <dbReference type="ARBA" id="ARBA00047786"/>
    </source>
</evidence>
<keyword evidence="8" id="KW-0560">Oxidoreductase</keyword>
<evidence type="ECO:0000256" key="4">
    <source>
        <dbReference type="ARBA" id="ARBA00022630"/>
    </source>
</evidence>
<dbReference type="Proteomes" id="UP001353858">
    <property type="component" value="Unassembled WGS sequence"/>
</dbReference>
<gene>
    <name evidence="15" type="ORF">RN001_002444</name>
</gene>
<dbReference type="InterPro" id="IPR016156">
    <property type="entry name" value="FAD/NAD-linked_Rdtase_dimer_sf"/>
</dbReference>